<dbReference type="PRINTS" id="PR00412">
    <property type="entry name" value="EPOXHYDRLASE"/>
</dbReference>
<name>A0A3S2W3B3_9HYPH</name>
<reference evidence="3 4" key="1">
    <citation type="submission" date="2019-01" db="EMBL/GenBank/DDBJ databases">
        <authorList>
            <person name="Chen W.-M."/>
        </authorList>
    </citation>
    <scope>NUCLEOTIDE SEQUENCE [LARGE SCALE GENOMIC DNA]</scope>
    <source>
        <strain evidence="3 4">TER-1</strain>
    </source>
</reference>
<dbReference type="OrthoDB" id="9780765at2"/>
<keyword evidence="1 3" id="KW-0378">Hydrolase</keyword>
<sequence>MDTNSVTAGEVEITYEAGGPDEGQPILLLHGWPDDPRTWDGVAPRLQAAGWRTIVPYLRGFGRTRFVNPEANPSGQVAALASDILALMDTLGFQKLPIVGHDWGARIAYAIAAARPQRAASITALSVPWAPGPLTVPSLPQVRAFWYQWFMNTGPGAEFVRRNGVAFAREQWAVWSPPGPWFTDETFAKTAQSFANPDWAAVTLHAYRVRWGGAEPDPRYAAFESEIHAATGIAVPTLVIYGEADACILPGAFEGQEQHFSGPYRELPLEGIGHFPSREAPEAVAEAVLKHVGDHPAH</sequence>
<protein>
    <submittedName>
        <fullName evidence="3">Alpha/beta hydrolase</fullName>
    </submittedName>
</protein>
<dbReference type="InterPro" id="IPR029058">
    <property type="entry name" value="AB_hydrolase_fold"/>
</dbReference>
<evidence type="ECO:0000259" key="2">
    <source>
        <dbReference type="Pfam" id="PF00561"/>
    </source>
</evidence>
<dbReference type="Pfam" id="PF00561">
    <property type="entry name" value="Abhydrolase_1"/>
    <property type="match status" value="1"/>
</dbReference>
<dbReference type="Proteomes" id="UP000286997">
    <property type="component" value="Unassembled WGS sequence"/>
</dbReference>
<accession>A0A3S2W3B3</accession>
<dbReference type="AlphaFoldDB" id="A0A3S2W3B3"/>
<dbReference type="SUPFAM" id="SSF53474">
    <property type="entry name" value="alpha/beta-Hydrolases"/>
    <property type="match status" value="1"/>
</dbReference>
<dbReference type="InterPro" id="IPR000639">
    <property type="entry name" value="Epox_hydrolase-like"/>
</dbReference>
<evidence type="ECO:0000256" key="1">
    <source>
        <dbReference type="ARBA" id="ARBA00022801"/>
    </source>
</evidence>
<feature type="domain" description="AB hydrolase-1" evidence="2">
    <location>
        <begin position="25"/>
        <end position="275"/>
    </location>
</feature>
<dbReference type="GO" id="GO:0016787">
    <property type="term" value="F:hydrolase activity"/>
    <property type="evidence" value="ECO:0007669"/>
    <property type="project" value="UniProtKB-KW"/>
</dbReference>
<dbReference type="EMBL" id="SACP01000051">
    <property type="protein sequence ID" value="RVU12591.1"/>
    <property type="molecule type" value="Genomic_DNA"/>
</dbReference>
<keyword evidence="4" id="KW-1185">Reference proteome</keyword>
<evidence type="ECO:0000313" key="4">
    <source>
        <dbReference type="Proteomes" id="UP000286997"/>
    </source>
</evidence>
<dbReference type="Gene3D" id="3.40.50.1820">
    <property type="entry name" value="alpha/beta hydrolase"/>
    <property type="match status" value="1"/>
</dbReference>
<organism evidence="3 4">
    <name type="scientific">Methylobacterium oryzihabitans</name>
    <dbReference type="NCBI Taxonomy" id="2499852"/>
    <lineage>
        <taxon>Bacteria</taxon>
        <taxon>Pseudomonadati</taxon>
        <taxon>Pseudomonadota</taxon>
        <taxon>Alphaproteobacteria</taxon>
        <taxon>Hyphomicrobiales</taxon>
        <taxon>Methylobacteriaceae</taxon>
        <taxon>Methylobacterium</taxon>
    </lineage>
</organism>
<dbReference type="RefSeq" id="WP_127734062.1">
    <property type="nucleotide sequence ID" value="NZ_SACP01000051.1"/>
</dbReference>
<proteinExistence type="predicted"/>
<gene>
    <name evidence="3" type="ORF">EOE48_27445</name>
</gene>
<dbReference type="InterPro" id="IPR000073">
    <property type="entry name" value="AB_hydrolase_1"/>
</dbReference>
<dbReference type="PANTHER" id="PTHR43329">
    <property type="entry name" value="EPOXIDE HYDROLASE"/>
    <property type="match status" value="1"/>
</dbReference>
<comment type="caution">
    <text evidence="3">The sequence shown here is derived from an EMBL/GenBank/DDBJ whole genome shotgun (WGS) entry which is preliminary data.</text>
</comment>
<evidence type="ECO:0000313" key="3">
    <source>
        <dbReference type="EMBL" id="RVU12591.1"/>
    </source>
</evidence>